<dbReference type="Proteomes" id="UP000241818">
    <property type="component" value="Unassembled WGS sequence"/>
</dbReference>
<dbReference type="EMBL" id="KZ679008">
    <property type="protein sequence ID" value="PSS22950.1"/>
    <property type="molecule type" value="Genomic_DNA"/>
</dbReference>
<proteinExistence type="predicted"/>
<dbReference type="InParanoid" id="A0A2T3B7V9"/>
<evidence type="ECO:0000313" key="2">
    <source>
        <dbReference type="Proteomes" id="UP000241818"/>
    </source>
</evidence>
<keyword evidence="2" id="KW-1185">Reference proteome</keyword>
<protein>
    <submittedName>
        <fullName evidence="1">Uncharacterized protein</fullName>
    </submittedName>
</protein>
<gene>
    <name evidence="1" type="ORF">M430DRAFT_33604</name>
</gene>
<organism evidence="1 2">
    <name type="scientific">Amorphotheca resinae ATCC 22711</name>
    <dbReference type="NCBI Taxonomy" id="857342"/>
    <lineage>
        <taxon>Eukaryota</taxon>
        <taxon>Fungi</taxon>
        <taxon>Dikarya</taxon>
        <taxon>Ascomycota</taxon>
        <taxon>Pezizomycotina</taxon>
        <taxon>Leotiomycetes</taxon>
        <taxon>Helotiales</taxon>
        <taxon>Amorphothecaceae</taxon>
        <taxon>Amorphotheca</taxon>
    </lineage>
</organism>
<dbReference type="RefSeq" id="XP_024722996.1">
    <property type="nucleotide sequence ID" value="XM_024866399.1"/>
</dbReference>
<accession>A0A2T3B7V9</accession>
<sequence length="81" mass="8763">MGRTPTLLLLHSTCHSANPLTNHKPVYNPVRRRVLPPAASTFRSAPVVCFMSSSLLFIPSILTHRGGGTLSQTALAHTETK</sequence>
<name>A0A2T3B7V9_AMORE</name>
<dbReference type="AlphaFoldDB" id="A0A2T3B7V9"/>
<dbReference type="GeneID" id="36574480"/>
<evidence type="ECO:0000313" key="1">
    <source>
        <dbReference type="EMBL" id="PSS22950.1"/>
    </source>
</evidence>
<reference evidence="1 2" key="1">
    <citation type="journal article" date="2018" name="New Phytol.">
        <title>Comparative genomics and transcriptomics depict ericoid mycorrhizal fungi as versatile saprotrophs and plant mutualists.</title>
        <authorList>
            <person name="Martino E."/>
            <person name="Morin E."/>
            <person name="Grelet G.A."/>
            <person name="Kuo A."/>
            <person name="Kohler A."/>
            <person name="Daghino S."/>
            <person name="Barry K.W."/>
            <person name="Cichocki N."/>
            <person name="Clum A."/>
            <person name="Dockter R.B."/>
            <person name="Hainaut M."/>
            <person name="Kuo R.C."/>
            <person name="LaButti K."/>
            <person name="Lindahl B.D."/>
            <person name="Lindquist E.A."/>
            <person name="Lipzen A."/>
            <person name="Khouja H.R."/>
            <person name="Magnuson J."/>
            <person name="Murat C."/>
            <person name="Ohm R.A."/>
            <person name="Singer S.W."/>
            <person name="Spatafora J.W."/>
            <person name="Wang M."/>
            <person name="Veneault-Fourrey C."/>
            <person name="Henrissat B."/>
            <person name="Grigoriev I.V."/>
            <person name="Martin F.M."/>
            <person name="Perotto S."/>
        </authorList>
    </citation>
    <scope>NUCLEOTIDE SEQUENCE [LARGE SCALE GENOMIC DNA]</scope>
    <source>
        <strain evidence="1 2">ATCC 22711</strain>
    </source>
</reference>